<accession>A0A5J4L396</accession>
<organism evidence="3">
    <name type="scientific">hot springs metagenome</name>
    <dbReference type="NCBI Taxonomy" id="433727"/>
    <lineage>
        <taxon>unclassified sequences</taxon>
        <taxon>metagenomes</taxon>
        <taxon>ecological metagenomes</taxon>
    </lineage>
</organism>
<dbReference type="AlphaFoldDB" id="A0A5J4L396"/>
<comment type="caution">
    <text evidence="3">The sequence shown here is derived from an EMBL/GenBank/DDBJ whole genome shotgun (WGS) entry which is preliminary data.</text>
</comment>
<evidence type="ECO:0000259" key="1">
    <source>
        <dbReference type="PROSITE" id="PS01031"/>
    </source>
</evidence>
<gene>
    <name evidence="3" type="ORF">A45J_1059</name>
</gene>
<dbReference type="PROSITE" id="PS51203">
    <property type="entry name" value="CS"/>
    <property type="match status" value="1"/>
</dbReference>
<dbReference type="CDD" id="cd06464">
    <property type="entry name" value="ACD_sHsps-like"/>
    <property type="match status" value="1"/>
</dbReference>
<dbReference type="Gene3D" id="2.60.40.790">
    <property type="match status" value="1"/>
</dbReference>
<name>A0A5J4L396_9ZZZZ</name>
<evidence type="ECO:0000313" key="3">
    <source>
        <dbReference type="EMBL" id="GER93321.1"/>
    </source>
</evidence>
<sequence>MSIVKWSPLKELEEMRKDMDRLFEDFFAPVARRRRWLKPEVGVVVPNIEMYDRKNEIVLKAELPGVHKEDIDLTITKDSLTLKGEVKKEEEVKEEDYYACERSYGSFTRTIALPVEVDSEKAKASFKNGVLEIVLPKKEEAKPKEIKIEVS</sequence>
<dbReference type="EMBL" id="BLAB01000001">
    <property type="protein sequence ID" value="GER93321.1"/>
    <property type="molecule type" value="Genomic_DNA"/>
</dbReference>
<evidence type="ECO:0000259" key="2">
    <source>
        <dbReference type="PROSITE" id="PS51203"/>
    </source>
</evidence>
<dbReference type="InterPro" id="IPR008978">
    <property type="entry name" value="HSP20-like_chaperone"/>
</dbReference>
<dbReference type="Pfam" id="PF00011">
    <property type="entry name" value="HSP20"/>
    <property type="match status" value="1"/>
</dbReference>
<dbReference type="InterPro" id="IPR007052">
    <property type="entry name" value="CS_dom"/>
</dbReference>
<dbReference type="InterPro" id="IPR002068">
    <property type="entry name" value="A-crystallin/Hsp20_dom"/>
</dbReference>
<protein>
    <submittedName>
        <fullName evidence="3">Hsp20/alpha crystallin family protein</fullName>
    </submittedName>
</protein>
<dbReference type="SUPFAM" id="SSF49764">
    <property type="entry name" value="HSP20-like chaperones"/>
    <property type="match status" value="1"/>
</dbReference>
<feature type="domain" description="SHSP" evidence="1">
    <location>
        <begin position="39"/>
        <end position="151"/>
    </location>
</feature>
<dbReference type="PANTHER" id="PTHR11527">
    <property type="entry name" value="HEAT-SHOCK PROTEIN 20 FAMILY MEMBER"/>
    <property type="match status" value="1"/>
</dbReference>
<reference evidence="3" key="1">
    <citation type="submission" date="2019-10" db="EMBL/GenBank/DDBJ databases">
        <title>Metagenomic sequencing of thiosulfate-disproportionating enrichment culture.</title>
        <authorList>
            <person name="Umezawa K."/>
            <person name="Kojima H."/>
            <person name="Fukui M."/>
        </authorList>
    </citation>
    <scope>NUCLEOTIDE SEQUENCE</scope>
    <source>
        <strain evidence="3">45J</strain>
    </source>
</reference>
<feature type="domain" description="CS" evidence="2">
    <location>
        <begin position="43"/>
        <end position="151"/>
    </location>
</feature>
<dbReference type="InterPro" id="IPR031107">
    <property type="entry name" value="Small_HSP"/>
</dbReference>
<dbReference type="PROSITE" id="PS01031">
    <property type="entry name" value="SHSP"/>
    <property type="match status" value="1"/>
</dbReference>
<proteinExistence type="predicted"/>
<dbReference type="FunFam" id="2.60.40.790:FF:000072">
    <property type="entry name" value="Small heat shock protein HSP16.5"/>
    <property type="match status" value="1"/>
</dbReference>